<keyword evidence="4" id="KW-1185">Reference proteome</keyword>
<dbReference type="InterPro" id="IPR044927">
    <property type="entry name" value="Endonuclea_NS_2"/>
</dbReference>
<dbReference type="GO" id="GO:0004519">
    <property type="term" value="F:endonuclease activity"/>
    <property type="evidence" value="ECO:0007669"/>
    <property type="project" value="UniProtKB-KW"/>
</dbReference>
<accession>A0ABR7NE88</accession>
<evidence type="ECO:0000313" key="3">
    <source>
        <dbReference type="EMBL" id="MBC8574122.1"/>
    </source>
</evidence>
<gene>
    <name evidence="3" type="ORF">H8716_13685</name>
</gene>
<protein>
    <submittedName>
        <fullName evidence="3">DNA/RNA non-specific endonuclease</fullName>
    </submittedName>
</protein>
<feature type="signal peptide" evidence="1">
    <location>
        <begin position="1"/>
        <end position="38"/>
    </location>
</feature>
<dbReference type="EMBL" id="JACRSZ010000016">
    <property type="protein sequence ID" value="MBC8574122.1"/>
    <property type="molecule type" value="Genomic_DNA"/>
</dbReference>
<dbReference type="Gene3D" id="3.40.570.10">
    <property type="entry name" value="Extracellular Endonuclease, subunit A"/>
    <property type="match status" value="1"/>
</dbReference>
<keyword evidence="3" id="KW-0255">Endonuclease</keyword>
<keyword evidence="3" id="KW-0378">Hydrolase</keyword>
<feature type="chain" id="PRO_5047091495" evidence="1">
    <location>
        <begin position="39"/>
        <end position="263"/>
    </location>
</feature>
<keyword evidence="1" id="KW-0732">Signal</keyword>
<evidence type="ECO:0000259" key="2">
    <source>
        <dbReference type="Pfam" id="PF13930"/>
    </source>
</evidence>
<proteinExistence type="predicted"/>
<evidence type="ECO:0000256" key="1">
    <source>
        <dbReference type="SAM" id="SignalP"/>
    </source>
</evidence>
<dbReference type="Proteomes" id="UP000657421">
    <property type="component" value="Unassembled WGS sequence"/>
</dbReference>
<dbReference type="Pfam" id="PF13930">
    <property type="entry name" value="Endonuclea_NS_2"/>
    <property type="match status" value="1"/>
</dbReference>
<sequence length="263" mass="30053">MSRKKYYKKNYRKKKQKKIKNPLLKILLLAICSALALAPEQAEKLIQFGSGIYESITREPTISLDDIPEYDGEPYVVINDNIPDFPDKDKTTEVFEVYSDLDILGRCGVAYANICEELMPTEKRQSIQEIYPTGWKNKQYDIVDQGSLYNRCHLIGFQLAGENANEKNLITGTRYMNVEGMLPFENEVADYVHETDNHVLYRVTPIFEGLNLVASGVEMEAESVEDGGAGVCFHVYVYNVQPGIDIDYRTGENKEAVDYEKYR</sequence>
<feature type="domain" description="Type VII secretion system protein EssD-like" evidence="2">
    <location>
        <begin position="97"/>
        <end position="223"/>
    </location>
</feature>
<reference evidence="3 4" key="1">
    <citation type="submission" date="2020-08" db="EMBL/GenBank/DDBJ databases">
        <title>Genome public.</title>
        <authorList>
            <person name="Liu C."/>
            <person name="Sun Q."/>
        </authorList>
    </citation>
    <scope>NUCLEOTIDE SEQUENCE [LARGE SCALE GENOMIC DNA]</scope>
    <source>
        <strain evidence="3 4">NSJ-46</strain>
    </source>
</reference>
<comment type="caution">
    <text evidence="3">The sequence shown here is derived from an EMBL/GenBank/DDBJ whole genome shotgun (WGS) entry which is preliminary data.</text>
</comment>
<dbReference type="InterPro" id="IPR044929">
    <property type="entry name" value="DNA/RNA_non-sp_Endonuclease_sf"/>
</dbReference>
<evidence type="ECO:0000313" key="4">
    <source>
        <dbReference type="Proteomes" id="UP000657421"/>
    </source>
</evidence>
<organism evidence="3 4">
    <name type="scientific">Jingyaoa shaoxingensis</name>
    <dbReference type="NCBI Taxonomy" id="2763671"/>
    <lineage>
        <taxon>Bacteria</taxon>
        <taxon>Bacillati</taxon>
        <taxon>Bacillota</taxon>
        <taxon>Clostridia</taxon>
        <taxon>Lachnospirales</taxon>
        <taxon>Lachnospiraceae</taxon>
        <taxon>Jingyaoa</taxon>
    </lineage>
</organism>
<keyword evidence="3" id="KW-0540">Nuclease</keyword>
<name>A0ABR7NE88_9FIRM</name>